<evidence type="ECO:0000256" key="1">
    <source>
        <dbReference type="SAM" id="MobiDB-lite"/>
    </source>
</evidence>
<dbReference type="Gene3D" id="3.30.420.10">
    <property type="entry name" value="Ribonuclease H-like superfamily/Ribonuclease H"/>
    <property type="match status" value="1"/>
</dbReference>
<accession>A0A5C5FVZ7</accession>
<dbReference type="PANTHER" id="PTHR28083">
    <property type="entry name" value="GOOD FOR FULL DBP5 ACTIVITY PROTEIN 2"/>
    <property type="match status" value="1"/>
</dbReference>
<name>A0A5C5FVZ7_9BASI</name>
<dbReference type="STRING" id="5288.A0A5C5FVZ7"/>
<protein>
    <recommendedName>
        <fullName evidence="2">Gfd2/YDR514C-like C-terminal domain-containing protein</fullName>
    </recommendedName>
</protein>
<dbReference type="OrthoDB" id="5953249at2759"/>
<dbReference type="GO" id="GO:0003676">
    <property type="term" value="F:nucleic acid binding"/>
    <property type="evidence" value="ECO:0007669"/>
    <property type="project" value="InterPro"/>
</dbReference>
<dbReference type="InterPro" id="IPR040151">
    <property type="entry name" value="Gfd2/YDR514C-like"/>
</dbReference>
<dbReference type="Proteomes" id="UP000311382">
    <property type="component" value="Unassembled WGS sequence"/>
</dbReference>
<dbReference type="InterPro" id="IPR036397">
    <property type="entry name" value="RNaseH_sf"/>
</dbReference>
<dbReference type="AlphaFoldDB" id="A0A5C5FVZ7"/>
<feature type="region of interest" description="Disordered" evidence="1">
    <location>
        <begin position="267"/>
        <end position="289"/>
    </location>
</feature>
<keyword evidence="4" id="KW-1185">Reference proteome</keyword>
<dbReference type="EMBL" id="SOZI01000067">
    <property type="protein sequence ID" value="TNY20416.1"/>
    <property type="molecule type" value="Genomic_DNA"/>
</dbReference>
<reference evidence="3 4" key="1">
    <citation type="submission" date="2019-03" db="EMBL/GenBank/DDBJ databases">
        <title>Rhodosporidium diobovatum UCD-FST 08-225 genome sequencing, assembly, and annotation.</title>
        <authorList>
            <person name="Fakankun I.U."/>
            <person name="Fristensky B."/>
            <person name="Levin D.B."/>
        </authorList>
    </citation>
    <scope>NUCLEOTIDE SEQUENCE [LARGE SCALE GENOMIC DNA]</scope>
    <source>
        <strain evidence="3 4">UCD-FST 08-225</strain>
    </source>
</reference>
<dbReference type="SUPFAM" id="SSF53098">
    <property type="entry name" value="Ribonuclease H-like"/>
    <property type="match status" value="1"/>
</dbReference>
<dbReference type="InterPro" id="IPR048519">
    <property type="entry name" value="Gfd2/YDR514C-like_C"/>
</dbReference>
<evidence type="ECO:0000313" key="3">
    <source>
        <dbReference type="EMBL" id="TNY20416.1"/>
    </source>
</evidence>
<gene>
    <name evidence="3" type="ORF">DMC30DRAFT_352337</name>
</gene>
<dbReference type="GO" id="GO:0005634">
    <property type="term" value="C:nucleus"/>
    <property type="evidence" value="ECO:0007669"/>
    <property type="project" value="TreeGrafter"/>
</dbReference>
<sequence>MSGETKRAFRDIVDEAKALGMTHFELETLRLAFAHASQHGGAAFLSIDIEMWERNKDLLLEFGWSSLEFVKSDESGEVEARRDTQHVVVRENLKKRNGKYSPDNRDNFGYGTSVRLAQPAIYRTLAALVSTLSAHQHLFVIFHDPRADLRALDQLGFDTARDWQTDLRQLGAAADDSTLEEGGKVWVVDTQRLFSAWLNRRSQIGLEKACAEVKVPTKREHLHNAANDAHYTLNLFERLMNRKRTPVPHSPLVLELDARAKAEAERKRKQAIVKDKRAAEQKEQQALKR</sequence>
<dbReference type="Pfam" id="PF21762">
    <property type="entry name" value="DEDDh_C"/>
    <property type="match status" value="1"/>
</dbReference>
<evidence type="ECO:0000259" key="2">
    <source>
        <dbReference type="Pfam" id="PF21762"/>
    </source>
</evidence>
<dbReference type="PANTHER" id="PTHR28083:SF1">
    <property type="entry name" value="GOOD FOR FULL DBP5 ACTIVITY PROTEIN 2"/>
    <property type="match status" value="1"/>
</dbReference>
<proteinExistence type="predicted"/>
<feature type="domain" description="Gfd2/YDR514C-like C-terminal" evidence="2">
    <location>
        <begin position="44"/>
        <end position="236"/>
    </location>
</feature>
<dbReference type="InterPro" id="IPR012337">
    <property type="entry name" value="RNaseH-like_sf"/>
</dbReference>
<organism evidence="3 4">
    <name type="scientific">Rhodotorula diobovata</name>
    <dbReference type="NCBI Taxonomy" id="5288"/>
    <lineage>
        <taxon>Eukaryota</taxon>
        <taxon>Fungi</taxon>
        <taxon>Dikarya</taxon>
        <taxon>Basidiomycota</taxon>
        <taxon>Pucciniomycotina</taxon>
        <taxon>Microbotryomycetes</taxon>
        <taxon>Sporidiobolales</taxon>
        <taxon>Sporidiobolaceae</taxon>
        <taxon>Rhodotorula</taxon>
    </lineage>
</organism>
<evidence type="ECO:0000313" key="4">
    <source>
        <dbReference type="Proteomes" id="UP000311382"/>
    </source>
</evidence>
<comment type="caution">
    <text evidence="3">The sequence shown here is derived from an EMBL/GenBank/DDBJ whole genome shotgun (WGS) entry which is preliminary data.</text>
</comment>